<dbReference type="GO" id="GO:0006529">
    <property type="term" value="P:asparagine biosynthetic process"/>
    <property type="evidence" value="ECO:0007669"/>
    <property type="project" value="InterPro"/>
</dbReference>
<evidence type="ECO:0000313" key="2">
    <source>
        <dbReference type="EMBL" id="EJG06768.1"/>
    </source>
</evidence>
<dbReference type="SUPFAM" id="SSF52402">
    <property type="entry name" value="Adenine nucleotide alpha hydrolases-like"/>
    <property type="match status" value="1"/>
</dbReference>
<dbReference type="Gene3D" id="3.40.50.620">
    <property type="entry name" value="HUPs"/>
    <property type="match status" value="1"/>
</dbReference>
<dbReference type="Proteomes" id="UP000005095">
    <property type="component" value="Chromosome"/>
</dbReference>
<dbReference type="GO" id="GO:0004066">
    <property type="term" value="F:asparagine synthase (glutamine-hydrolyzing) activity"/>
    <property type="evidence" value="ECO:0007669"/>
    <property type="project" value="InterPro"/>
</dbReference>
<dbReference type="PANTHER" id="PTHR43169">
    <property type="entry name" value="EXSB FAMILY PROTEIN"/>
    <property type="match status" value="1"/>
</dbReference>
<evidence type="ECO:0000313" key="3">
    <source>
        <dbReference type="Proteomes" id="UP000005095"/>
    </source>
</evidence>
<protein>
    <recommendedName>
        <fullName evidence="1">Asparagine synthetase domain-containing protein</fullName>
    </recommendedName>
</protein>
<proteinExistence type="predicted"/>
<dbReference type="InterPro" id="IPR001962">
    <property type="entry name" value="Asn_synthase"/>
</dbReference>
<dbReference type="Pfam" id="PF00733">
    <property type="entry name" value="Asn_synthase"/>
    <property type="match status" value="1"/>
</dbReference>
<sequence>MIPGQMPECLRAYLVAHAPIVVALSGGTDSAVLLAAATRAGARVAAVTVETGLAPPEEAVQAAEIAAALGVSHTLLHVDMLATAAVRFNAPDRCYVCKRRMMEEVAGWARAHGYAFVADGTHAGDDPGERPGVRALRELGVVSPFAACGMGKEEIVALARAWEIPVRPSSSCLATRLPEGVEVTPAALRQVALAEAILREEVPGRVRVRVVGRTARVEVPAGFEERARALVPRIQALGFDDITIGGG</sequence>
<dbReference type="HOGENOM" id="CLU_061181_3_1_2"/>
<dbReference type="PATRIC" id="fig|28892.9.peg.863"/>
<dbReference type="InterPro" id="IPR005232">
    <property type="entry name" value="LarE"/>
</dbReference>
<organism evidence="2 3">
    <name type="scientific">Methanofollis liminatans DSM 4140</name>
    <dbReference type="NCBI Taxonomy" id="28892"/>
    <lineage>
        <taxon>Archaea</taxon>
        <taxon>Methanobacteriati</taxon>
        <taxon>Methanobacteriota</taxon>
        <taxon>Stenosarchaea group</taxon>
        <taxon>Methanomicrobia</taxon>
        <taxon>Methanomicrobiales</taxon>
        <taxon>Methanomicrobiaceae</taxon>
        <taxon>Methanofollis</taxon>
    </lineage>
</organism>
<feature type="domain" description="Asparagine synthetase" evidence="1">
    <location>
        <begin position="9"/>
        <end position="80"/>
    </location>
</feature>
<reference evidence="2 3" key="1">
    <citation type="submission" date="2011-08" db="EMBL/GenBank/DDBJ databases">
        <title>The complete genome of Methanofollis liminatans DSM 4140.</title>
        <authorList>
            <consortium name="US DOE Joint Genome Institute (JGI-PGF)"/>
            <person name="Lucas S."/>
            <person name="Han J."/>
            <person name="Lapidus A."/>
            <person name="Bruce D."/>
            <person name="Goodwin L."/>
            <person name="Pitluck S."/>
            <person name="Peters L."/>
            <person name="Kyrpides N."/>
            <person name="Mavromatis K."/>
            <person name="Ivanova N."/>
            <person name="Mikhailova N."/>
            <person name="Lu M."/>
            <person name="Detter J.C."/>
            <person name="Tapia R."/>
            <person name="Han C."/>
            <person name="Land M."/>
            <person name="Hauser L."/>
            <person name="Markowitz V."/>
            <person name="Cheng J.-F."/>
            <person name="Hugenholtz P."/>
            <person name="Woyke T."/>
            <person name="Wu D."/>
            <person name="Spring S."/>
            <person name="Schuler E."/>
            <person name="Brambilla E."/>
            <person name="Klenk H.-P."/>
            <person name="Eisen J.A."/>
        </authorList>
    </citation>
    <scope>NUCLEOTIDE SEQUENCE [LARGE SCALE GENOMIC DNA]</scope>
    <source>
        <strain evidence="2 3">DSM 4140</strain>
    </source>
</reference>
<dbReference type="NCBIfam" id="TIGR00268">
    <property type="entry name" value="ATP-dependent sacrificial sulfur transferase LarE"/>
    <property type="match status" value="1"/>
</dbReference>
<accession>J1APC5</accession>
<gene>
    <name evidence="2" type="ORF">Metli_0807</name>
</gene>
<keyword evidence="3" id="KW-1185">Reference proteome</keyword>
<dbReference type="EMBL" id="CM001555">
    <property type="protein sequence ID" value="EJG06768.1"/>
    <property type="molecule type" value="Genomic_DNA"/>
</dbReference>
<dbReference type="AlphaFoldDB" id="J1APC5"/>
<dbReference type="InterPro" id="IPR014729">
    <property type="entry name" value="Rossmann-like_a/b/a_fold"/>
</dbReference>
<dbReference type="PANTHER" id="PTHR43169:SF2">
    <property type="entry name" value="NAD_GMP SYNTHASE DOMAIN-CONTAINING PROTEIN"/>
    <property type="match status" value="1"/>
</dbReference>
<dbReference type="GO" id="GO:0016783">
    <property type="term" value="F:sulfurtransferase activity"/>
    <property type="evidence" value="ECO:0007669"/>
    <property type="project" value="InterPro"/>
</dbReference>
<dbReference type="InterPro" id="IPR052188">
    <property type="entry name" value="Ni-pincer_cofactor_biosynth"/>
</dbReference>
<dbReference type="STRING" id="28892.Metli_0807"/>
<name>J1APC5_9EURY</name>
<evidence type="ECO:0000259" key="1">
    <source>
        <dbReference type="Pfam" id="PF00733"/>
    </source>
</evidence>
<dbReference type="PIRSF" id="PIRSF006661">
    <property type="entry name" value="PP-lp_UCP006661"/>
    <property type="match status" value="1"/>
</dbReference>